<reference evidence="1 2" key="1">
    <citation type="submission" date="2017-04" db="EMBL/GenBank/DDBJ databases">
        <title>A new member of the family Flavobacteriaceae isolated from ascidians.</title>
        <authorList>
            <person name="Chen L."/>
        </authorList>
    </citation>
    <scope>NUCLEOTIDE SEQUENCE [LARGE SCALE GENOMIC DNA]</scope>
    <source>
        <strain evidence="1 2">HQA918</strain>
    </source>
</reference>
<name>A0A2A4G3R1_9FLAO</name>
<gene>
    <name evidence="1" type="ORF">B7P33_17515</name>
</gene>
<dbReference type="AlphaFoldDB" id="A0A2A4G3R1"/>
<evidence type="ECO:0000313" key="2">
    <source>
        <dbReference type="Proteomes" id="UP000219559"/>
    </source>
</evidence>
<dbReference type="EMBL" id="NBWU01000007">
    <property type="protein sequence ID" value="PCE63071.1"/>
    <property type="molecule type" value="Genomic_DNA"/>
</dbReference>
<evidence type="ECO:0000313" key="1">
    <source>
        <dbReference type="EMBL" id="PCE63071.1"/>
    </source>
</evidence>
<protein>
    <submittedName>
        <fullName evidence="1">Uncharacterized protein</fullName>
    </submittedName>
</protein>
<sequence>MASTKQRLFQSTGYLNGLYRPFSVFFLQSSLFYGIVHQFHRVALGITETVILDNTDIHNK</sequence>
<proteinExistence type="predicted"/>
<dbReference type="Proteomes" id="UP000219559">
    <property type="component" value="Unassembled WGS sequence"/>
</dbReference>
<organism evidence="1 2">
    <name type="scientific">Sediminicola luteus</name>
    <dbReference type="NCBI Taxonomy" id="319238"/>
    <lineage>
        <taxon>Bacteria</taxon>
        <taxon>Pseudomonadati</taxon>
        <taxon>Bacteroidota</taxon>
        <taxon>Flavobacteriia</taxon>
        <taxon>Flavobacteriales</taxon>
        <taxon>Flavobacteriaceae</taxon>
        <taxon>Sediminicola</taxon>
    </lineage>
</organism>
<keyword evidence="2" id="KW-1185">Reference proteome</keyword>
<accession>A0A2A4G3R1</accession>
<comment type="caution">
    <text evidence="1">The sequence shown here is derived from an EMBL/GenBank/DDBJ whole genome shotgun (WGS) entry which is preliminary data.</text>
</comment>